<dbReference type="EMBL" id="JBHUFV010000079">
    <property type="protein sequence ID" value="MFD1938998.1"/>
    <property type="molecule type" value="Genomic_DNA"/>
</dbReference>
<reference evidence="2" key="1">
    <citation type="journal article" date="2019" name="Int. J. Syst. Evol. Microbiol.">
        <title>The Global Catalogue of Microorganisms (GCM) 10K type strain sequencing project: providing services to taxonomists for standard genome sequencing and annotation.</title>
        <authorList>
            <consortium name="The Broad Institute Genomics Platform"/>
            <consortium name="The Broad Institute Genome Sequencing Center for Infectious Disease"/>
            <person name="Wu L."/>
            <person name="Ma J."/>
        </authorList>
    </citation>
    <scope>NUCLEOTIDE SEQUENCE [LARGE SCALE GENOMIC DNA]</scope>
    <source>
        <strain evidence="2">ICMP 6774ER</strain>
    </source>
</reference>
<sequence length="96" mass="11267">MLEDDEEWHSLHPQPLTEDCRSIDWSLEVPRADRVRVRSYTCSCMPVFYELCQAAGLMFIRRLSRGGDVTVVHESPWMRCAEVEGLWERLLRGEAR</sequence>
<evidence type="ECO:0000313" key="1">
    <source>
        <dbReference type="EMBL" id="MFD1938998.1"/>
    </source>
</evidence>
<comment type="caution">
    <text evidence="1">The sequence shown here is derived from an EMBL/GenBank/DDBJ whole genome shotgun (WGS) entry which is preliminary data.</text>
</comment>
<protein>
    <submittedName>
        <fullName evidence="1">Uncharacterized protein</fullName>
    </submittedName>
</protein>
<organism evidence="1 2">
    <name type="scientific">Nonomuraea mangrovi</name>
    <dbReference type="NCBI Taxonomy" id="2316207"/>
    <lineage>
        <taxon>Bacteria</taxon>
        <taxon>Bacillati</taxon>
        <taxon>Actinomycetota</taxon>
        <taxon>Actinomycetes</taxon>
        <taxon>Streptosporangiales</taxon>
        <taxon>Streptosporangiaceae</taxon>
        <taxon>Nonomuraea</taxon>
    </lineage>
</organism>
<evidence type="ECO:0000313" key="2">
    <source>
        <dbReference type="Proteomes" id="UP001597368"/>
    </source>
</evidence>
<gene>
    <name evidence="1" type="ORF">ACFSKW_46810</name>
</gene>
<name>A0ABW4TCD1_9ACTN</name>
<dbReference type="InterPro" id="IPR036821">
    <property type="entry name" value="Peptide_deformylase_sf"/>
</dbReference>
<dbReference type="Proteomes" id="UP001597368">
    <property type="component" value="Unassembled WGS sequence"/>
</dbReference>
<keyword evidence="2" id="KW-1185">Reference proteome</keyword>
<proteinExistence type="predicted"/>
<dbReference type="RefSeq" id="WP_379581088.1">
    <property type="nucleotide sequence ID" value="NZ_JBHUFV010000079.1"/>
</dbReference>
<dbReference type="SUPFAM" id="SSF56420">
    <property type="entry name" value="Peptide deformylase"/>
    <property type="match status" value="1"/>
</dbReference>
<accession>A0ABW4TCD1</accession>